<sequence>MNWKLIFQLSCFGLIMAFATVSLIPEKVEPVFWVVIFVFCAVVIARAAPGKYFLHGFLVSLVNCVWITAVHIYFYNSYVAHHADMASMYTGIHPRRMMLLYGPLFGVLFGLILGVFAYVASKLTTKKAAGA</sequence>
<keyword evidence="1" id="KW-0472">Membrane</keyword>
<comment type="caution">
    <text evidence="2">The sequence shown here is derived from an EMBL/GenBank/DDBJ whole genome shotgun (WGS) entry which is preliminary data.</text>
</comment>
<evidence type="ECO:0000313" key="2">
    <source>
        <dbReference type="EMBL" id="GAA4101647.1"/>
    </source>
</evidence>
<name>A0ABP7X0K0_9SPHI</name>
<feature type="transmembrane region" description="Helical" evidence="1">
    <location>
        <begin position="54"/>
        <end position="76"/>
    </location>
</feature>
<feature type="transmembrane region" description="Helical" evidence="1">
    <location>
        <begin position="97"/>
        <end position="120"/>
    </location>
</feature>
<accession>A0ABP7X0K0</accession>
<feature type="transmembrane region" description="Helical" evidence="1">
    <location>
        <begin position="31"/>
        <end position="48"/>
    </location>
</feature>
<keyword evidence="1" id="KW-0812">Transmembrane</keyword>
<protein>
    <recommendedName>
        <fullName evidence="4">Transmembrane family 220 protein</fullName>
    </recommendedName>
</protein>
<evidence type="ECO:0000313" key="3">
    <source>
        <dbReference type="Proteomes" id="UP001500841"/>
    </source>
</evidence>
<evidence type="ECO:0008006" key="4">
    <source>
        <dbReference type="Google" id="ProtNLM"/>
    </source>
</evidence>
<keyword evidence="1" id="KW-1133">Transmembrane helix</keyword>
<keyword evidence="3" id="KW-1185">Reference proteome</keyword>
<dbReference type="EMBL" id="BAABCV010000010">
    <property type="protein sequence ID" value="GAA4101647.1"/>
    <property type="molecule type" value="Genomic_DNA"/>
</dbReference>
<organism evidence="2 3">
    <name type="scientific">Mucilaginibacter panaciglaebae</name>
    <dbReference type="NCBI Taxonomy" id="502331"/>
    <lineage>
        <taxon>Bacteria</taxon>
        <taxon>Pseudomonadati</taxon>
        <taxon>Bacteroidota</taxon>
        <taxon>Sphingobacteriia</taxon>
        <taxon>Sphingobacteriales</taxon>
        <taxon>Sphingobacteriaceae</taxon>
        <taxon>Mucilaginibacter</taxon>
    </lineage>
</organism>
<feature type="transmembrane region" description="Helical" evidence="1">
    <location>
        <begin position="6"/>
        <end position="24"/>
    </location>
</feature>
<evidence type="ECO:0000256" key="1">
    <source>
        <dbReference type="SAM" id="Phobius"/>
    </source>
</evidence>
<proteinExistence type="predicted"/>
<dbReference type="Proteomes" id="UP001500841">
    <property type="component" value="Unassembled WGS sequence"/>
</dbReference>
<gene>
    <name evidence="2" type="ORF">GCM10022392_28050</name>
</gene>
<reference evidence="3" key="1">
    <citation type="journal article" date="2019" name="Int. J. Syst. Evol. Microbiol.">
        <title>The Global Catalogue of Microorganisms (GCM) 10K type strain sequencing project: providing services to taxonomists for standard genome sequencing and annotation.</title>
        <authorList>
            <consortium name="The Broad Institute Genomics Platform"/>
            <consortium name="The Broad Institute Genome Sequencing Center for Infectious Disease"/>
            <person name="Wu L."/>
            <person name="Ma J."/>
        </authorList>
    </citation>
    <scope>NUCLEOTIDE SEQUENCE [LARGE SCALE GENOMIC DNA]</scope>
    <source>
        <strain evidence="3">JCM 17085</strain>
    </source>
</reference>
<dbReference type="RefSeq" id="WP_345105776.1">
    <property type="nucleotide sequence ID" value="NZ_BAABCV010000010.1"/>
</dbReference>